<comment type="caution">
    <text evidence="3">The sequence shown here is derived from an EMBL/GenBank/DDBJ whole genome shotgun (WGS) entry which is preliminary data.</text>
</comment>
<feature type="chain" id="PRO_5047308395" evidence="1">
    <location>
        <begin position="21"/>
        <end position="187"/>
    </location>
</feature>
<dbReference type="Proteomes" id="UP000732105">
    <property type="component" value="Unassembled WGS sequence"/>
</dbReference>
<evidence type="ECO:0000256" key="1">
    <source>
        <dbReference type="SAM" id="SignalP"/>
    </source>
</evidence>
<dbReference type="PANTHER" id="PTHR34406:SF1">
    <property type="entry name" value="PROTEIN YCEI"/>
    <property type="match status" value="1"/>
</dbReference>
<dbReference type="PANTHER" id="PTHR34406">
    <property type="entry name" value="PROTEIN YCEI"/>
    <property type="match status" value="1"/>
</dbReference>
<organism evidence="3 4">
    <name type="scientific">Marinifilum caeruleilacunae</name>
    <dbReference type="NCBI Taxonomy" id="2499076"/>
    <lineage>
        <taxon>Bacteria</taxon>
        <taxon>Pseudomonadati</taxon>
        <taxon>Bacteroidota</taxon>
        <taxon>Bacteroidia</taxon>
        <taxon>Marinilabiliales</taxon>
        <taxon>Marinifilaceae</taxon>
    </lineage>
</organism>
<reference evidence="3 4" key="1">
    <citation type="submission" date="2018-12" db="EMBL/GenBank/DDBJ databases">
        <title>Marinifilum JC070 sp. nov., a marine bacterium isolated from Yongle Blue Hole in the South China Sea.</title>
        <authorList>
            <person name="Fu T."/>
        </authorList>
    </citation>
    <scope>NUCLEOTIDE SEQUENCE [LARGE SCALE GENOMIC DNA]</scope>
    <source>
        <strain evidence="3 4">JC070</strain>
    </source>
</reference>
<dbReference type="SMART" id="SM00867">
    <property type="entry name" value="YceI"/>
    <property type="match status" value="1"/>
</dbReference>
<sequence>MKKLSLLIVLLMAASVSVFAQKNEVKVNESVVKWTGTKIGGSHYGEIELESGYFEFKNEQIVGGEVVMDMNSITVTDIEDAGYNQKLVGHLKSDDFFGVEKFSKSKFVVSKATKFSNGSAKVSGELTIKGKTESLSFDVKKDGDRYTAQLKVDRSKYDVRYGSNSFFDNLGDKAIGDIFTLDITLRM</sequence>
<accession>A0ABX1WSH8</accession>
<dbReference type="Pfam" id="PF04264">
    <property type="entry name" value="YceI"/>
    <property type="match status" value="1"/>
</dbReference>
<proteinExistence type="predicted"/>
<dbReference type="Gene3D" id="2.40.128.110">
    <property type="entry name" value="Lipid/polyisoprenoid-binding, YceI-like"/>
    <property type="match status" value="1"/>
</dbReference>
<gene>
    <name evidence="3" type="ORF">ELS83_04285</name>
</gene>
<evidence type="ECO:0000259" key="2">
    <source>
        <dbReference type="SMART" id="SM00867"/>
    </source>
</evidence>
<evidence type="ECO:0000313" key="4">
    <source>
        <dbReference type="Proteomes" id="UP000732105"/>
    </source>
</evidence>
<protein>
    <submittedName>
        <fullName evidence="3">YceI family protein</fullName>
    </submittedName>
</protein>
<keyword evidence="1" id="KW-0732">Signal</keyword>
<dbReference type="EMBL" id="RZNH01000004">
    <property type="protein sequence ID" value="NOU59027.1"/>
    <property type="molecule type" value="Genomic_DNA"/>
</dbReference>
<evidence type="ECO:0000313" key="3">
    <source>
        <dbReference type="EMBL" id="NOU59027.1"/>
    </source>
</evidence>
<dbReference type="RefSeq" id="WP_171594302.1">
    <property type="nucleotide sequence ID" value="NZ_RZNH01000004.1"/>
</dbReference>
<name>A0ABX1WSH8_9BACT</name>
<feature type="signal peptide" evidence="1">
    <location>
        <begin position="1"/>
        <end position="20"/>
    </location>
</feature>
<feature type="domain" description="Lipid/polyisoprenoid-binding YceI-like" evidence="2">
    <location>
        <begin position="24"/>
        <end position="186"/>
    </location>
</feature>
<keyword evidence="4" id="KW-1185">Reference proteome</keyword>
<dbReference type="InterPro" id="IPR036761">
    <property type="entry name" value="TTHA0802/YceI-like_sf"/>
</dbReference>
<dbReference type="InterPro" id="IPR007372">
    <property type="entry name" value="Lipid/polyisoprenoid-bd_YceI"/>
</dbReference>
<dbReference type="SUPFAM" id="SSF101874">
    <property type="entry name" value="YceI-like"/>
    <property type="match status" value="1"/>
</dbReference>